<dbReference type="InterPro" id="IPR051918">
    <property type="entry name" value="STPP_CPPED1"/>
</dbReference>
<dbReference type="GO" id="GO:0016787">
    <property type="term" value="F:hydrolase activity"/>
    <property type="evidence" value="ECO:0007669"/>
    <property type="project" value="InterPro"/>
</dbReference>
<dbReference type="Pfam" id="PF00149">
    <property type="entry name" value="Metallophos"/>
    <property type="match status" value="1"/>
</dbReference>
<evidence type="ECO:0000313" key="4">
    <source>
        <dbReference type="Proteomes" id="UP000019027"/>
    </source>
</evidence>
<sequence>MRKLFVLLLIGLIIFSAGCTQKGTTSTETTQIATQEKSSETQITTSTPTQTQAQGINFKEYKRGEIIGNWWKLFDTSVVYVSKGYEDLAKHYFPNAQIKPASEFDKGIAILSPKDARELLRGKPMLITINDYFGYVLYKVGYKFVGQDMGMIVAYKEDNKDRLIFTGNGKAGTGAALKYALEIKDGKREPKATYILRRGDFEGVVLKEIGDNNWNGIPESGEYWIINEIYFKEPFIYNWRIVNGKNVTVSGGFIRYVNGSRVYIYALSFNVSVEVKNGNGAEITYVIENINPSIMEIPENAETGNTWIKFTTNEEHFVIQAKNLENFTFFAFGDHRPGSGKKVPEMFLKVRDAMNNDSGIFIIDGGDLIYSGKVEEWGELFKAWKFNKPVFIAVGNHEYQGEGVNIYHKYFGPTDYSFILGNYYFIFMNNVQNGYSLSASQWKWLENELEKAKKLNKKPIIVMHTPPVDPRPGGDHSMKPSEGEKLLNLMKEYNAFGIFSHIHIYWYGEKNGVYFVVTGGGGAPPYAKPDEGGFYHYVKISVDGGIQVEPIKVS</sequence>
<organism evidence="3 4">
    <name type="scientific">Thermococcus paralvinellae</name>
    <dbReference type="NCBI Taxonomy" id="582419"/>
    <lineage>
        <taxon>Archaea</taxon>
        <taxon>Methanobacteriati</taxon>
        <taxon>Methanobacteriota</taxon>
        <taxon>Thermococci</taxon>
        <taxon>Thermococcales</taxon>
        <taxon>Thermococcaceae</taxon>
        <taxon>Thermococcus</taxon>
    </lineage>
</organism>
<dbReference type="KEGG" id="ths:TES1_1764"/>
<accession>W0I4Z4</accession>
<protein>
    <submittedName>
        <fullName evidence="3">Metallophosphoesterase</fullName>
    </submittedName>
</protein>
<keyword evidence="4" id="KW-1185">Reference proteome</keyword>
<dbReference type="STRING" id="582419.TES1_1764"/>
<feature type="domain" description="Calcineurin-like phosphoesterase" evidence="2">
    <location>
        <begin position="337"/>
        <end position="505"/>
    </location>
</feature>
<name>W0I4Z4_9EURY</name>
<dbReference type="HOGENOM" id="CLU_495791_0_0_2"/>
<evidence type="ECO:0000313" key="3">
    <source>
        <dbReference type="EMBL" id="AHF81139.1"/>
    </source>
</evidence>
<dbReference type="SUPFAM" id="SSF56300">
    <property type="entry name" value="Metallo-dependent phosphatases"/>
    <property type="match status" value="1"/>
</dbReference>
<gene>
    <name evidence="3" type="ORF">TES1_1764</name>
</gene>
<dbReference type="EMBL" id="CP006965">
    <property type="protein sequence ID" value="AHF81139.1"/>
    <property type="molecule type" value="Genomic_DNA"/>
</dbReference>
<dbReference type="PROSITE" id="PS51257">
    <property type="entry name" value="PROKAR_LIPOPROTEIN"/>
    <property type="match status" value="1"/>
</dbReference>
<dbReference type="PANTHER" id="PTHR43143">
    <property type="entry name" value="METALLOPHOSPHOESTERASE, CALCINEURIN SUPERFAMILY"/>
    <property type="match status" value="1"/>
</dbReference>
<dbReference type="InterPro" id="IPR029052">
    <property type="entry name" value="Metallo-depent_PP-like"/>
</dbReference>
<evidence type="ECO:0000256" key="1">
    <source>
        <dbReference type="SAM" id="MobiDB-lite"/>
    </source>
</evidence>
<dbReference type="Proteomes" id="UP000019027">
    <property type="component" value="Chromosome"/>
</dbReference>
<dbReference type="Gene3D" id="3.60.21.10">
    <property type="match status" value="1"/>
</dbReference>
<dbReference type="AlphaFoldDB" id="W0I4Z4"/>
<dbReference type="PANTHER" id="PTHR43143:SF1">
    <property type="entry name" value="SERINE_THREONINE-PROTEIN PHOSPHATASE CPPED1"/>
    <property type="match status" value="1"/>
</dbReference>
<proteinExistence type="predicted"/>
<dbReference type="GeneID" id="24907682"/>
<dbReference type="OrthoDB" id="99730at2157"/>
<evidence type="ECO:0000259" key="2">
    <source>
        <dbReference type="Pfam" id="PF00149"/>
    </source>
</evidence>
<dbReference type="InterPro" id="IPR004843">
    <property type="entry name" value="Calcineurin-like_PHP"/>
</dbReference>
<dbReference type="RefSeq" id="WP_042682157.1">
    <property type="nucleotide sequence ID" value="NZ_CP006965.1"/>
</dbReference>
<reference evidence="3 4" key="1">
    <citation type="journal article" date="2014" name="Int. J. Syst. Evol. Microbiol.">
        <title>Thermococcus paralvinellae sp. nov. and Thermococcus cleftensis sp. nov. of hyperthermophilic heterotrophs from deep-sea hydrothermal vents.</title>
        <authorList>
            <person name="Hensley S.A."/>
            <person name="Jung J.H."/>
            <person name="Park C.S."/>
            <person name="Holden J.F."/>
        </authorList>
    </citation>
    <scope>NUCLEOTIDE SEQUENCE [LARGE SCALE GENOMIC DNA]</scope>
    <source>
        <strain evidence="3 4">ES1</strain>
    </source>
</reference>
<feature type="region of interest" description="Disordered" evidence="1">
    <location>
        <begin position="30"/>
        <end position="51"/>
    </location>
</feature>